<name>A0A1W0BCC8_9NOCA</name>
<accession>A0A1W0BCC8</accession>
<evidence type="ECO:0000259" key="1">
    <source>
        <dbReference type="PROSITE" id="PS50943"/>
    </source>
</evidence>
<comment type="caution">
    <text evidence="2">The sequence shown here is derived from an EMBL/GenBank/DDBJ whole genome shotgun (WGS) entry which is preliminary data.</text>
</comment>
<dbReference type="RefSeq" id="WP_077119480.1">
    <property type="nucleotide sequence ID" value="NZ_MUKP01000013.1"/>
</dbReference>
<evidence type="ECO:0000313" key="2">
    <source>
        <dbReference type="EMBL" id="ONM47172.1"/>
    </source>
</evidence>
<keyword evidence="3" id="KW-1185">Reference proteome</keyword>
<dbReference type="Proteomes" id="UP000188836">
    <property type="component" value="Unassembled WGS sequence"/>
</dbReference>
<dbReference type="GO" id="GO:0003677">
    <property type="term" value="F:DNA binding"/>
    <property type="evidence" value="ECO:0007669"/>
    <property type="project" value="InterPro"/>
</dbReference>
<dbReference type="AlphaFoldDB" id="A0A1W0BCC8"/>
<organism evidence="2 3">
    <name type="scientific">Nocardia donostiensis</name>
    <dbReference type="NCBI Taxonomy" id="1538463"/>
    <lineage>
        <taxon>Bacteria</taxon>
        <taxon>Bacillati</taxon>
        <taxon>Actinomycetota</taxon>
        <taxon>Actinomycetes</taxon>
        <taxon>Mycobacteriales</taxon>
        <taxon>Nocardiaceae</taxon>
        <taxon>Nocardia</taxon>
    </lineage>
</organism>
<dbReference type="SUPFAM" id="SSF47413">
    <property type="entry name" value="lambda repressor-like DNA-binding domains"/>
    <property type="match status" value="1"/>
</dbReference>
<feature type="domain" description="HTH cro/C1-type" evidence="1">
    <location>
        <begin position="36"/>
        <end position="75"/>
    </location>
</feature>
<dbReference type="Gene3D" id="1.10.260.40">
    <property type="entry name" value="lambda repressor-like DNA-binding domains"/>
    <property type="match status" value="1"/>
</dbReference>
<gene>
    <name evidence="2" type="ORF">B0T46_19590</name>
</gene>
<protein>
    <recommendedName>
        <fullName evidence="1">HTH cro/C1-type domain-containing protein</fullName>
    </recommendedName>
</protein>
<dbReference type="InterPro" id="IPR010982">
    <property type="entry name" value="Lambda_DNA-bd_dom_sf"/>
</dbReference>
<dbReference type="InterPro" id="IPR001387">
    <property type="entry name" value="Cro/C1-type_HTH"/>
</dbReference>
<dbReference type="PROSITE" id="PS50943">
    <property type="entry name" value="HTH_CROC1"/>
    <property type="match status" value="1"/>
</dbReference>
<sequence length="86" mass="9406">MSTTIDHPTPEDQAARVRRRVAASIETSDLMPTDTAAALDISLRQLGDYLDGKQSWNVAQLLLLAQLLGVDLVDWFAPAADEEVAR</sequence>
<dbReference type="EMBL" id="MUMY01000017">
    <property type="protein sequence ID" value="ONM47172.1"/>
    <property type="molecule type" value="Genomic_DNA"/>
</dbReference>
<proteinExistence type="predicted"/>
<evidence type="ECO:0000313" key="3">
    <source>
        <dbReference type="Proteomes" id="UP000188836"/>
    </source>
</evidence>
<reference evidence="2 3" key="1">
    <citation type="journal article" date="2016" name="Antonie Van Leeuwenhoek">
        <title>Nocardia donostiensis sp. nov., isolated from human respiratory specimens.</title>
        <authorList>
            <person name="Ercibengoa M."/>
            <person name="Bell M."/>
            <person name="Marimon J.M."/>
            <person name="Humrighouse B."/>
            <person name="Klenk H.P."/>
            <person name="Potter G."/>
            <person name="Perez-Trallero E."/>
        </authorList>
    </citation>
    <scope>NUCLEOTIDE SEQUENCE [LARGE SCALE GENOMIC DNA]</scope>
    <source>
        <strain evidence="2 3">X1655</strain>
    </source>
</reference>